<evidence type="ECO:0000313" key="1">
    <source>
        <dbReference type="EMBL" id="KAK4020359.1"/>
    </source>
</evidence>
<keyword evidence="2" id="KW-1185">Reference proteome</keyword>
<protein>
    <submittedName>
        <fullName evidence="1">Uncharacterized protein</fullName>
    </submittedName>
</protein>
<accession>A0ABR0A5D6</accession>
<comment type="caution">
    <text evidence="1">The sequence shown here is derived from an EMBL/GenBank/DDBJ whole genome shotgun (WGS) entry which is preliminary data.</text>
</comment>
<name>A0ABR0A5D6_9CRUS</name>
<gene>
    <name evidence="1" type="ORF">OUZ56_002343</name>
</gene>
<dbReference type="Proteomes" id="UP001234178">
    <property type="component" value="Unassembled WGS sequence"/>
</dbReference>
<dbReference type="EMBL" id="JAOYFB010000036">
    <property type="protein sequence ID" value="KAK4020359.1"/>
    <property type="molecule type" value="Genomic_DNA"/>
</dbReference>
<proteinExistence type="predicted"/>
<reference evidence="1 2" key="1">
    <citation type="journal article" date="2023" name="Nucleic Acids Res.">
        <title>The hologenome of Daphnia magna reveals possible DNA methylation and microbiome-mediated evolution of the host genome.</title>
        <authorList>
            <person name="Chaturvedi A."/>
            <person name="Li X."/>
            <person name="Dhandapani V."/>
            <person name="Marshall H."/>
            <person name="Kissane S."/>
            <person name="Cuenca-Cambronero M."/>
            <person name="Asole G."/>
            <person name="Calvet F."/>
            <person name="Ruiz-Romero M."/>
            <person name="Marangio P."/>
            <person name="Guigo R."/>
            <person name="Rago D."/>
            <person name="Mirbahai L."/>
            <person name="Eastwood N."/>
            <person name="Colbourne J.K."/>
            <person name="Zhou J."/>
            <person name="Mallon E."/>
            <person name="Orsini L."/>
        </authorList>
    </citation>
    <scope>NUCLEOTIDE SEQUENCE [LARGE SCALE GENOMIC DNA]</scope>
    <source>
        <strain evidence="1">LRV0_1</strain>
    </source>
</reference>
<organism evidence="1 2">
    <name type="scientific">Daphnia magna</name>
    <dbReference type="NCBI Taxonomy" id="35525"/>
    <lineage>
        <taxon>Eukaryota</taxon>
        <taxon>Metazoa</taxon>
        <taxon>Ecdysozoa</taxon>
        <taxon>Arthropoda</taxon>
        <taxon>Crustacea</taxon>
        <taxon>Branchiopoda</taxon>
        <taxon>Diplostraca</taxon>
        <taxon>Cladocera</taxon>
        <taxon>Anomopoda</taxon>
        <taxon>Daphniidae</taxon>
        <taxon>Daphnia</taxon>
    </lineage>
</organism>
<evidence type="ECO:0000313" key="2">
    <source>
        <dbReference type="Proteomes" id="UP001234178"/>
    </source>
</evidence>
<sequence>MYIQPQFRGVLVNLDKPPVSLENEINNSVVHVVNDLYNHFKKNKATLVHRLLARIQCVRINWVCPQNVNISTPTSKRKSLREQAGTANDPTVYVYNKVVWGAGHLSWHQSRNYTTNPKELVPFRTTAQTLNETSKHRKGHLIIKIIEEPSQLAIIIASLQMLACTTLRITSAKRFHLRKSANQEHHS</sequence>